<feature type="transmembrane region" description="Helical" evidence="8">
    <location>
        <begin position="42"/>
        <end position="61"/>
    </location>
</feature>
<evidence type="ECO:0000256" key="6">
    <source>
        <dbReference type="ARBA" id="ARBA00022989"/>
    </source>
</evidence>
<protein>
    <submittedName>
        <fullName evidence="10">Multidrug export protein EmrB</fullName>
    </submittedName>
</protein>
<evidence type="ECO:0000256" key="2">
    <source>
        <dbReference type="ARBA" id="ARBA00008537"/>
    </source>
</evidence>
<accession>A0A348AK02</accession>
<dbReference type="Proteomes" id="UP000276437">
    <property type="component" value="Chromosome"/>
</dbReference>
<keyword evidence="5 8" id="KW-0812">Transmembrane</keyword>
<keyword evidence="11" id="KW-1185">Reference proteome</keyword>
<proteinExistence type="inferred from homology"/>
<evidence type="ECO:0000256" key="1">
    <source>
        <dbReference type="ARBA" id="ARBA00004651"/>
    </source>
</evidence>
<dbReference type="PANTHER" id="PTHR42718">
    <property type="entry name" value="MAJOR FACILITATOR SUPERFAMILY MULTIDRUG TRANSPORTER MFSC"/>
    <property type="match status" value="1"/>
</dbReference>
<dbReference type="InterPro" id="IPR036259">
    <property type="entry name" value="MFS_trans_sf"/>
</dbReference>
<feature type="transmembrane region" description="Helical" evidence="8">
    <location>
        <begin position="254"/>
        <end position="276"/>
    </location>
</feature>
<keyword evidence="7 8" id="KW-0472">Membrane</keyword>
<comment type="subcellular location">
    <subcellularLocation>
        <location evidence="1">Cell membrane</location>
        <topology evidence="1">Multi-pass membrane protein</topology>
    </subcellularLocation>
</comment>
<feature type="transmembrane region" description="Helical" evidence="8">
    <location>
        <begin position="223"/>
        <end position="242"/>
    </location>
</feature>
<feature type="transmembrane region" description="Helical" evidence="8">
    <location>
        <begin position="353"/>
        <end position="372"/>
    </location>
</feature>
<dbReference type="GO" id="GO:0005886">
    <property type="term" value="C:plasma membrane"/>
    <property type="evidence" value="ECO:0007669"/>
    <property type="project" value="UniProtKB-SubCell"/>
</dbReference>
<organism evidence="10 11">
    <name type="scientific">Methylomusa anaerophila</name>
    <dbReference type="NCBI Taxonomy" id="1930071"/>
    <lineage>
        <taxon>Bacteria</taxon>
        <taxon>Bacillati</taxon>
        <taxon>Bacillota</taxon>
        <taxon>Negativicutes</taxon>
        <taxon>Selenomonadales</taxon>
        <taxon>Sporomusaceae</taxon>
        <taxon>Methylomusa</taxon>
    </lineage>
</organism>
<dbReference type="OrthoDB" id="146256at2"/>
<dbReference type="GO" id="GO:0022857">
    <property type="term" value="F:transmembrane transporter activity"/>
    <property type="evidence" value="ECO:0007669"/>
    <property type="project" value="InterPro"/>
</dbReference>
<sequence length="526" mass="56364">MLKKYAILCAVCLGTVLSAYVSSCVNIALPNIMSALNFNMDSIVWVSLGYMLPYGSTLPLTGKLGDQFGAKTVYIVGLVLFTAASLLCGIATNSTAMVIFRIAQGIGAGMLLPNAMTIVAQTFAAHERGQALGLWSAMAAAGGAMGPTVGGYIIENFDWRWIFFSVGPVCVLSIIFATAVIPKSGRNLTVSMDFAGAALLITSISSLLVALNQGQKEGWDSLYILSLFYLAFTAFVLFLAVEFKVEKPMIDMQLFGNSTFAVANIIGFISFVAFYGGNFLLPFFLKSILGYSSTTAGLMLLPLTATMVVFSPLGGRLADRFGSRLPAFAGIMMIAGALYSLDTINADYSSHNFFIRLALFGMGLGLTMSPLTNCAVSSLPQDKIGVGSGIFNLAKIIGGSMGVVFAETLLTRREIYHTAVLKEYLNPATHSSSDIYRLLQALWGNQGMDSTMLQAATHGWLTGQGFLPQQHVMLKALLSELVSRQASILSFQDVFFTVSFVCFASGLLALFIRRRTTDTAAVPEGR</sequence>
<dbReference type="Pfam" id="PF07690">
    <property type="entry name" value="MFS_1"/>
    <property type="match status" value="1"/>
</dbReference>
<dbReference type="Gene3D" id="1.20.1720.10">
    <property type="entry name" value="Multidrug resistance protein D"/>
    <property type="match status" value="1"/>
</dbReference>
<dbReference type="AlphaFoldDB" id="A0A348AK02"/>
<evidence type="ECO:0000313" key="11">
    <source>
        <dbReference type="Proteomes" id="UP000276437"/>
    </source>
</evidence>
<feature type="transmembrane region" description="Helical" evidence="8">
    <location>
        <begin position="325"/>
        <end position="341"/>
    </location>
</feature>
<dbReference type="PANTHER" id="PTHR42718:SF9">
    <property type="entry name" value="MAJOR FACILITATOR SUPERFAMILY MULTIDRUG TRANSPORTER MFSC"/>
    <property type="match status" value="1"/>
</dbReference>
<evidence type="ECO:0000256" key="3">
    <source>
        <dbReference type="ARBA" id="ARBA00022448"/>
    </source>
</evidence>
<dbReference type="SUPFAM" id="SSF103473">
    <property type="entry name" value="MFS general substrate transporter"/>
    <property type="match status" value="1"/>
</dbReference>
<evidence type="ECO:0000259" key="9">
    <source>
        <dbReference type="PROSITE" id="PS50850"/>
    </source>
</evidence>
<dbReference type="InterPro" id="IPR011701">
    <property type="entry name" value="MFS"/>
</dbReference>
<comment type="similarity">
    <text evidence="2">Belongs to the major facilitator superfamily. EmrB family.</text>
</comment>
<dbReference type="Gene3D" id="1.20.1250.20">
    <property type="entry name" value="MFS general substrate transporter like domains"/>
    <property type="match status" value="1"/>
</dbReference>
<dbReference type="PROSITE" id="PS50850">
    <property type="entry name" value="MFS"/>
    <property type="match status" value="1"/>
</dbReference>
<dbReference type="KEGG" id="mana:MAMMFC1_02084"/>
<evidence type="ECO:0000256" key="7">
    <source>
        <dbReference type="ARBA" id="ARBA00023136"/>
    </source>
</evidence>
<dbReference type="PRINTS" id="PR01036">
    <property type="entry name" value="TCRTETB"/>
</dbReference>
<gene>
    <name evidence="10" type="primary">emrB_4</name>
    <name evidence="10" type="ORF">MAMMFC1_02084</name>
</gene>
<feature type="transmembrane region" description="Helical" evidence="8">
    <location>
        <begin position="160"/>
        <end position="182"/>
    </location>
</feature>
<evidence type="ECO:0000256" key="5">
    <source>
        <dbReference type="ARBA" id="ARBA00022692"/>
    </source>
</evidence>
<feature type="transmembrane region" description="Helical" evidence="8">
    <location>
        <begin position="194"/>
        <end position="211"/>
    </location>
</feature>
<name>A0A348AK02_9FIRM</name>
<reference evidence="10 11" key="1">
    <citation type="journal article" date="2018" name="Int. J. Syst. Evol. Microbiol.">
        <title>Methylomusa anaerophila gen. nov., sp. nov., an anaerobic methanol-utilizing bacterium isolated from a microbial fuel cell.</title>
        <authorList>
            <person name="Amano N."/>
            <person name="Yamamuro A."/>
            <person name="Miyahara M."/>
            <person name="Kouzuma A."/>
            <person name="Abe T."/>
            <person name="Watanabe K."/>
        </authorList>
    </citation>
    <scope>NUCLEOTIDE SEQUENCE [LARGE SCALE GENOMIC DNA]</scope>
    <source>
        <strain evidence="10 11">MMFC1</strain>
    </source>
</reference>
<dbReference type="InterPro" id="IPR004638">
    <property type="entry name" value="EmrB-like"/>
</dbReference>
<feature type="transmembrane region" description="Helical" evidence="8">
    <location>
        <begin position="494"/>
        <end position="512"/>
    </location>
</feature>
<feature type="transmembrane region" description="Helical" evidence="8">
    <location>
        <begin position="98"/>
        <end position="120"/>
    </location>
</feature>
<feature type="transmembrane region" description="Helical" evidence="8">
    <location>
        <begin position="132"/>
        <end position="154"/>
    </location>
</feature>
<dbReference type="InterPro" id="IPR020846">
    <property type="entry name" value="MFS_dom"/>
</dbReference>
<keyword evidence="4" id="KW-1003">Cell membrane</keyword>
<keyword evidence="6 8" id="KW-1133">Transmembrane helix</keyword>
<dbReference type="RefSeq" id="WP_126308425.1">
    <property type="nucleotide sequence ID" value="NZ_AP018449.1"/>
</dbReference>
<feature type="transmembrane region" description="Helical" evidence="8">
    <location>
        <begin position="384"/>
        <end position="406"/>
    </location>
</feature>
<evidence type="ECO:0000313" key="10">
    <source>
        <dbReference type="EMBL" id="BBB91400.1"/>
    </source>
</evidence>
<dbReference type="NCBIfam" id="TIGR00711">
    <property type="entry name" value="efflux_EmrB"/>
    <property type="match status" value="1"/>
</dbReference>
<dbReference type="EMBL" id="AP018449">
    <property type="protein sequence ID" value="BBB91400.1"/>
    <property type="molecule type" value="Genomic_DNA"/>
</dbReference>
<feature type="transmembrane region" description="Helical" evidence="8">
    <location>
        <begin position="288"/>
        <end position="313"/>
    </location>
</feature>
<feature type="domain" description="Major facilitator superfamily (MFS) profile" evidence="9">
    <location>
        <begin position="7"/>
        <end position="517"/>
    </location>
</feature>
<evidence type="ECO:0000256" key="8">
    <source>
        <dbReference type="SAM" id="Phobius"/>
    </source>
</evidence>
<feature type="transmembrane region" description="Helical" evidence="8">
    <location>
        <begin position="73"/>
        <end position="92"/>
    </location>
</feature>
<evidence type="ECO:0000256" key="4">
    <source>
        <dbReference type="ARBA" id="ARBA00022475"/>
    </source>
</evidence>
<keyword evidence="3" id="KW-0813">Transport</keyword>